<dbReference type="Pfam" id="PF09684">
    <property type="entry name" value="Tail_P2_I"/>
    <property type="match status" value="1"/>
</dbReference>
<reference evidence="1 2" key="1">
    <citation type="journal article" date="2015" name="BMC Genomics">
        <title>Genome mining reveals unlocked bioactive potential of marine Gram-negative bacteria.</title>
        <authorList>
            <person name="Machado H."/>
            <person name="Sonnenschein E.C."/>
            <person name="Melchiorsen J."/>
            <person name="Gram L."/>
        </authorList>
    </citation>
    <scope>NUCLEOTIDE SEQUENCE [LARGE SCALE GENOMIC DNA]</scope>
    <source>
        <strain evidence="1 2">S2471</strain>
    </source>
</reference>
<dbReference type="RefSeq" id="WP_046005609.1">
    <property type="nucleotide sequence ID" value="NZ_JXYA01000031.1"/>
</dbReference>
<gene>
    <name evidence="1" type="ORF">TW77_14050</name>
</gene>
<dbReference type="NCBIfam" id="TIGR01634">
    <property type="entry name" value="tail_P2_I"/>
    <property type="match status" value="1"/>
</dbReference>
<dbReference type="PATRIC" id="fig|43658.5.peg.2969"/>
<dbReference type="EMBL" id="JXYA01000031">
    <property type="protein sequence ID" value="KJZ07971.1"/>
    <property type="molecule type" value="Genomic_DNA"/>
</dbReference>
<dbReference type="OrthoDB" id="90759at2"/>
<keyword evidence="2" id="KW-1185">Reference proteome</keyword>
<dbReference type="AlphaFoldDB" id="A0A0F4QK22"/>
<protein>
    <recommendedName>
        <fullName evidence="3">Phage tail protein I</fullName>
    </recommendedName>
</protein>
<evidence type="ECO:0000313" key="2">
    <source>
        <dbReference type="Proteomes" id="UP000033452"/>
    </source>
</evidence>
<sequence length="375" mass="41137">MNELLPTNASALSRAIADEMARPERVRALLLDTLDISNRSQAQRQRLATQWRLNSTTDIAFVSADISLLLTLLWDQAICPAPKLAELARALKIPNWHHYLDEQAQRRALQDACILQDIRLLLRALWDPMLCPEPLLPWLAWAMSVDEWDEAWSETLKRQVIRDAFAVHQYKGTPYALQKALDSLNIATEIKEWWQSEGADTPSGEVMPPGTIKVWALVNQNLDDHQQGLLTPLMLKKIRRVINAVKRGTIHVDLKLGIALSESVAPFGAAQSALNLIDYKATGLGVTPDSTQGAVATAAAGHLLNCQRWRTEGEGITPDPSEGVMAAHAQLQSLNTASLKAESSGVTPDSMVGALALSSGLDALNIQSFHFQGVT</sequence>
<dbReference type="Proteomes" id="UP000033452">
    <property type="component" value="Unassembled WGS sequence"/>
</dbReference>
<name>A0A0F4QK22_9GAMM</name>
<organism evidence="1 2">
    <name type="scientific">Pseudoalteromonas rubra</name>
    <dbReference type="NCBI Taxonomy" id="43658"/>
    <lineage>
        <taxon>Bacteria</taxon>
        <taxon>Pseudomonadati</taxon>
        <taxon>Pseudomonadota</taxon>
        <taxon>Gammaproteobacteria</taxon>
        <taxon>Alteromonadales</taxon>
        <taxon>Pseudoalteromonadaceae</taxon>
        <taxon>Pseudoalteromonas</taxon>
    </lineage>
</organism>
<accession>A0A0F4QK22</accession>
<evidence type="ECO:0008006" key="3">
    <source>
        <dbReference type="Google" id="ProtNLM"/>
    </source>
</evidence>
<proteinExistence type="predicted"/>
<evidence type="ECO:0000313" key="1">
    <source>
        <dbReference type="EMBL" id="KJZ07971.1"/>
    </source>
</evidence>
<comment type="caution">
    <text evidence="1">The sequence shown here is derived from an EMBL/GenBank/DDBJ whole genome shotgun (WGS) entry which is preliminary data.</text>
</comment>
<dbReference type="InterPro" id="IPR006521">
    <property type="entry name" value="Tail_protein_I"/>
</dbReference>